<dbReference type="InterPro" id="IPR057567">
    <property type="entry name" value="TPR_TTI1_C"/>
</dbReference>
<dbReference type="Pfam" id="PF24181">
    <property type="entry name" value="TPR_TTI1_C"/>
    <property type="match status" value="1"/>
</dbReference>
<dbReference type="AlphaFoldDB" id="A0AAV4V5B5"/>
<feature type="domain" description="TTI1 N-terminal TPR" evidence="1">
    <location>
        <begin position="9"/>
        <end position="332"/>
    </location>
</feature>
<dbReference type="PANTHER" id="PTHR18460:SF3">
    <property type="entry name" value="TELO2-INTERACTING PROTEIN 1 HOMOLOG"/>
    <property type="match status" value="1"/>
</dbReference>
<dbReference type="EMBL" id="BPLQ01012357">
    <property type="protein sequence ID" value="GIY64938.1"/>
    <property type="molecule type" value="Genomic_DNA"/>
</dbReference>
<protein>
    <submittedName>
        <fullName evidence="3">TELO2-interacting protein 1 homolog</fullName>
    </submittedName>
</protein>
<proteinExistence type="predicted"/>
<feature type="domain" description="TTI1 C-terminal TPR" evidence="2">
    <location>
        <begin position="717"/>
        <end position="937"/>
    </location>
</feature>
<evidence type="ECO:0000259" key="2">
    <source>
        <dbReference type="Pfam" id="PF24181"/>
    </source>
</evidence>
<dbReference type="PANTHER" id="PTHR18460">
    <property type="entry name" value="TEL2 INTERACTING PROTEIN 1 TTI1 FAMILY MEMBER"/>
    <property type="match status" value="1"/>
</dbReference>
<dbReference type="InterPro" id="IPR052587">
    <property type="entry name" value="TELO2-interacting_protein_1"/>
</dbReference>
<gene>
    <name evidence="3" type="primary">TTI1</name>
    <name evidence="3" type="ORF">CDAR_483251</name>
</gene>
<comment type="caution">
    <text evidence="3">The sequence shown here is derived from an EMBL/GenBank/DDBJ whole genome shotgun (WGS) entry which is preliminary data.</text>
</comment>
<dbReference type="InterPro" id="IPR057566">
    <property type="entry name" value="TPR_TTI1_N"/>
</dbReference>
<name>A0AAV4V5B5_9ARAC</name>
<dbReference type="SUPFAM" id="SSF48371">
    <property type="entry name" value="ARM repeat"/>
    <property type="match status" value="2"/>
</dbReference>
<dbReference type="InterPro" id="IPR049362">
    <property type="entry name" value="TTI1_rpt"/>
</dbReference>
<dbReference type="Proteomes" id="UP001054837">
    <property type="component" value="Unassembled WGS sequence"/>
</dbReference>
<keyword evidence="4" id="KW-1185">Reference proteome</keyword>
<dbReference type="InterPro" id="IPR011989">
    <property type="entry name" value="ARM-like"/>
</dbReference>
<evidence type="ECO:0000259" key="1">
    <source>
        <dbReference type="Pfam" id="PF24173"/>
    </source>
</evidence>
<dbReference type="Pfam" id="PF24173">
    <property type="entry name" value="TPR_TTI1_N"/>
    <property type="match status" value="1"/>
</dbReference>
<organism evidence="3 4">
    <name type="scientific">Caerostris darwini</name>
    <dbReference type="NCBI Taxonomy" id="1538125"/>
    <lineage>
        <taxon>Eukaryota</taxon>
        <taxon>Metazoa</taxon>
        <taxon>Ecdysozoa</taxon>
        <taxon>Arthropoda</taxon>
        <taxon>Chelicerata</taxon>
        <taxon>Arachnida</taxon>
        <taxon>Araneae</taxon>
        <taxon>Araneomorphae</taxon>
        <taxon>Entelegynae</taxon>
        <taxon>Araneoidea</taxon>
        <taxon>Araneidae</taxon>
        <taxon>Caerostris</taxon>
    </lineage>
</organism>
<dbReference type="Pfam" id="PF21547">
    <property type="entry name" value="TTI1"/>
    <property type="match status" value="1"/>
</dbReference>
<evidence type="ECO:0000313" key="4">
    <source>
        <dbReference type="Proteomes" id="UP001054837"/>
    </source>
</evidence>
<dbReference type="InterPro" id="IPR016024">
    <property type="entry name" value="ARM-type_fold"/>
</dbReference>
<dbReference type="Pfam" id="PF24176">
    <property type="entry name" value="TPR_TTI1_2nd"/>
    <property type="match status" value="1"/>
</dbReference>
<dbReference type="Gene3D" id="1.25.10.10">
    <property type="entry name" value="Leucine-rich Repeat Variant"/>
    <property type="match status" value="1"/>
</dbReference>
<reference evidence="3 4" key="1">
    <citation type="submission" date="2021-06" db="EMBL/GenBank/DDBJ databases">
        <title>Caerostris darwini draft genome.</title>
        <authorList>
            <person name="Kono N."/>
            <person name="Arakawa K."/>
        </authorList>
    </citation>
    <scope>NUCLEOTIDE SEQUENCE [LARGE SCALE GENOMIC DNA]</scope>
</reference>
<evidence type="ECO:0000313" key="3">
    <source>
        <dbReference type="EMBL" id="GIY64938.1"/>
    </source>
</evidence>
<accession>A0AAV4V5B5</accession>
<sequence>MEYTISYNFSRLKPVCDNIALHARVEDIVELKQIIKELDEYALKSMLMYVIFPFKILLFRRNNEVVTITAIDFLSYLFEKCGIENWSIFSGCFEQLSNLLFMPGKEIKVCVGSEEFKSSVCLGISSLVKTSKEEIVNEMYQISFRLPFAQILFTLINLLKNEKSKSLRKIVLQTIAVLTFNSNHLQLQSEAVKQSASYALAGLFPGLTTVLSQIICGDFKQGEGVLRMALNILSDLIVLIMGDNCTVDSTKIKTLTDKSEVTNVVKNETWFKETSVRLHFLVKQCTKIVSHENSKVRLEFLKFAESILLNCSKHLENCVPILLNPVFALSVDPYDCVLSAAKCLITQYSQKLQSSDSMSLYSLIMDNIYLSTSKLIQSKLSTNDMQKLIVLRSIQGYIQVLGNSVDRLVLSSSHIEKFVMSLINLLEFDTSMISIVEEISTQWDISVNPNVWPKKKFLYFQNDEILVTIYNICQCLGESEHRQSILNFLIEKLHASELYLLQSIFLIGCIVEGFPKEVEEHKDNSAVQIFNSQPDQFSNSALYSNYKLLQICLILESIAKCTKALGTEFRIFLTKVLFNVMETAGSSNYILAHSGRLCLYCISHSCGYGSVLELIKENADYIVNGISVNFHHFLYRPEMTVVLRVVIEESDGTMLPLFSDSINQVIRILDLNQDKAYSLLIVLKTVALSIKKWFPPIEKEIPRLISEDLKMHFLGKKSLIESTENSTSTDANEENDVEISDEYDCKKEPLLHVKILSAILKRCSHLQSSKILFIQVLSLEIMEICIVALRDFELQLHPLIHQLWNPFIPRFSEDQKVILHAFRVLLVIVEECYDFVRPRILKDIIPKLISVLKDCYSSSLLKNNFGNYQWTNSCKLQLCVLSKIGSLLCKLDASGKDIAAVAEVCLPYLQSEQPKIIQSAAFQTFKDLAKIEPDAIWWYINQTYSQLPVTSPYDAFKEIHFPFAKVTNFELELNF</sequence>
<dbReference type="GO" id="GO:0005737">
    <property type="term" value="C:cytoplasm"/>
    <property type="evidence" value="ECO:0007669"/>
    <property type="project" value="TreeGrafter"/>
</dbReference>